<keyword evidence="2" id="KW-1185">Reference proteome</keyword>
<organism evidence="1 2">
    <name type="scientific">Aspergillus keveii</name>
    <dbReference type="NCBI Taxonomy" id="714993"/>
    <lineage>
        <taxon>Eukaryota</taxon>
        <taxon>Fungi</taxon>
        <taxon>Dikarya</taxon>
        <taxon>Ascomycota</taxon>
        <taxon>Pezizomycotina</taxon>
        <taxon>Eurotiomycetes</taxon>
        <taxon>Eurotiomycetidae</taxon>
        <taxon>Eurotiales</taxon>
        <taxon>Aspergillaceae</taxon>
        <taxon>Aspergillus</taxon>
        <taxon>Aspergillus subgen. Nidulantes</taxon>
    </lineage>
</organism>
<protein>
    <submittedName>
        <fullName evidence="1">Uncharacterized protein</fullName>
    </submittedName>
</protein>
<gene>
    <name evidence="1" type="ORF">BJX66DRAFT_345854</name>
</gene>
<name>A0ABR4FH30_9EURO</name>
<evidence type="ECO:0000313" key="2">
    <source>
        <dbReference type="Proteomes" id="UP001610563"/>
    </source>
</evidence>
<dbReference type="Proteomes" id="UP001610563">
    <property type="component" value="Unassembled WGS sequence"/>
</dbReference>
<comment type="caution">
    <text evidence="1">The sequence shown here is derived from an EMBL/GenBank/DDBJ whole genome shotgun (WGS) entry which is preliminary data.</text>
</comment>
<accession>A0ABR4FH30</accession>
<reference evidence="1 2" key="1">
    <citation type="submission" date="2024-07" db="EMBL/GenBank/DDBJ databases">
        <title>Section-level genome sequencing and comparative genomics of Aspergillus sections Usti and Cavernicolus.</title>
        <authorList>
            <consortium name="Lawrence Berkeley National Laboratory"/>
            <person name="Nybo J.L."/>
            <person name="Vesth T.C."/>
            <person name="Theobald S."/>
            <person name="Frisvad J.C."/>
            <person name="Larsen T.O."/>
            <person name="Kjaerboelling I."/>
            <person name="Rothschild-Mancinelli K."/>
            <person name="Lyhne E.K."/>
            <person name="Kogle M.E."/>
            <person name="Barry K."/>
            <person name="Clum A."/>
            <person name="Na H."/>
            <person name="Ledsgaard L."/>
            <person name="Lin J."/>
            <person name="Lipzen A."/>
            <person name="Kuo A."/>
            <person name="Riley R."/>
            <person name="Mondo S."/>
            <person name="Labutti K."/>
            <person name="Haridas S."/>
            <person name="Pangalinan J."/>
            <person name="Salamov A.A."/>
            <person name="Simmons B.A."/>
            <person name="Magnuson J.K."/>
            <person name="Chen J."/>
            <person name="Drula E."/>
            <person name="Henrissat B."/>
            <person name="Wiebenga A."/>
            <person name="Lubbers R.J."/>
            <person name="Gomes A.C."/>
            <person name="Makela M.R."/>
            <person name="Stajich J."/>
            <person name="Grigoriev I.V."/>
            <person name="Mortensen U.H."/>
            <person name="De Vries R.P."/>
            <person name="Baker S.E."/>
            <person name="Andersen M.R."/>
        </authorList>
    </citation>
    <scope>NUCLEOTIDE SEQUENCE [LARGE SCALE GENOMIC DNA]</scope>
    <source>
        <strain evidence="1 2">CBS 209.92</strain>
    </source>
</reference>
<dbReference type="EMBL" id="JBFTWV010000447">
    <property type="protein sequence ID" value="KAL2782412.1"/>
    <property type="molecule type" value="Genomic_DNA"/>
</dbReference>
<evidence type="ECO:0000313" key="1">
    <source>
        <dbReference type="EMBL" id="KAL2782412.1"/>
    </source>
</evidence>
<proteinExistence type="predicted"/>
<sequence length="248" mass="26903">MQAVENVGGIPQVIVDSLRSAISLAEKVRDAGEQTPDQIAKELKQIKSILMDHDKRQTSGIQVVQAAMSGRAATSTSQPIPRRAAQSYRDAVLSSHLTGTATESSWVSGWVRKVPTAVSPVPSNPRSAASSAAPVFVPREELEITIRNTNRAVVDPLRRSPANLIERANRALRESSNPKISHRMFSAGRVLPSGDILLQTDSLEDVVQLSRTTNWCTVFGDEAKLRQRTYQVVMEGVDTTVGLEGLPA</sequence>